<dbReference type="PANTHER" id="PTHR38643:SF1">
    <property type="entry name" value="PURINE NUCLEOSIDE PERMEASE C285.05-RELATED"/>
    <property type="match status" value="1"/>
</dbReference>
<evidence type="ECO:0000313" key="2">
    <source>
        <dbReference type="EMBL" id="PMD24693.1"/>
    </source>
</evidence>
<sequence length="431" mass="46636">MKFSPFLQLFAGATLVNASPVLEKKAADVLGKRDIECEVITPKVFIISMFSPEADIWYSNAHTKGSIGDLLAKNITVPGFSPLFPQAHCLKDGSVCQVTTGESEINAASTITALVHSPLFNLKSTYFMIGGIAGVNPKYGTLGDVAFSKYAIQVALQYEFDAREIPANFTTGYVPQGAYAPDQYPGSIYGTEVFEVSETLRDIAAAFASSAKLNDSSAAKAYRSHYTDEGVTIYEAATKPPGIIKCDTATSDVYFSGDLLGEAFENTTTLFTNGSGIYCMTAQEDNATLEAMLRAATTKLVDFARIIVMRTASDFDRPYPGLSNLDNLFYSDQGGFEPAIQNIYLAGTPVVKGILSNWESKFEKGVTPSNYIGDIFGTLGGTPDFGPPKSSASSKRDLEVEEVKDRRSLYKRKGSLGMEVARRAQDERGMI</sequence>
<dbReference type="GO" id="GO:0003824">
    <property type="term" value="F:catalytic activity"/>
    <property type="evidence" value="ECO:0007669"/>
    <property type="project" value="InterPro"/>
</dbReference>
<dbReference type="OrthoDB" id="2331083at2759"/>
<keyword evidence="3" id="KW-1185">Reference proteome</keyword>
<dbReference type="PANTHER" id="PTHR38643">
    <property type="entry name" value="PURINE NUCLEOSIDE PERMEASE C285.05-RELATED"/>
    <property type="match status" value="1"/>
</dbReference>
<dbReference type="Gene3D" id="3.40.50.1580">
    <property type="entry name" value="Nucleoside phosphorylase domain"/>
    <property type="match status" value="1"/>
</dbReference>
<evidence type="ECO:0000256" key="1">
    <source>
        <dbReference type="SAM" id="SignalP"/>
    </source>
</evidence>
<feature type="signal peptide" evidence="1">
    <location>
        <begin position="1"/>
        <end position="18"/>
    </location>
</feature>
<keyword evidence="1" id="KW-0732">Signal</keyword>
<dbReference type="InterPro" id="IPR035994">
    <property type="entry name" value="Nucleoside_phosphorylase_sf"/>
</dbReference>
<accession>A0A2J6QEJ7</accession>
<organism evidence="2 3">
    <name type="scientific">Hyaloscypha hepaticicola</name>
    <dbReference type="NCBI Taxonomy" id="2082293"/>
    <lineage>
        <taxon>Eukaryota</taxon>
        <taxon>Fungi</taxon>
        <taxon>Dikarya</taxon>
        <taxon>Ascomycota</taxon>
        <taxon>Pezizomycotina</taxon>
        <taxon>Leotiomycetes</taxon>
        <taxon>Helotiales</taxon>
        <taxon>Hyaloscyphaceae</taxon>
        <taxon>Hyaloscypha</taxon>
    </lineage>
</organism>
<dbReference type="InterPro" id="IPR009486">
    <property type="entry name" value="Pur_nuclsid_perm"/>
</dbReference>
<dbReference type="AlphaFoldDB" id="A0A2J6QEJ7"/>
<feature type="chain" id="PRO_5014332112" evidence="1">
    <location>
        <begin position="19"/>
        <end position="431"/>
    </location>
</feature>
<dbReference type="GO" id="GO:0005783">
    <property type="term" value="C:endoplasmic reticulum"/>
    <property type="evidence" value="ECO:0007669"/>
    <property type="project" value="TreeGrafter"/>
</dbReference>
<proteinExistence type="predicted"/>
<gene>
    <name evidence="2" type="ORF">NA56DRAFT_495649</name>
</gene>
<reference evidence="2 3" key="1">
    <citation type="submission" date="2016-05" db="EMBL/GenBank/DDBJ databases">
        <title>A degradative enzymes factory behind the ericoid mycorrhizal symbiosis.</title>
        <authorList>
            <consortium name="DOE Joint Genome Institute"/>
            <person name="Martino E."/>
            <person name="Morin E."/>
            <person name="Grelet G."/>
            <person name="Kuo A."/>
            <person name="Kohler A."/>
            <person name="Daghino S."/>
            <person name="Barry K."/>
            <person name="Choi C."/>
            <person name="Cichocki N."/>
            <person name="Clum A."/>
            <person name="Copeland A."/>
            <person name="Hainaut M."/>
            <person name="Haridas S."/>
            <person name="Labutti K."/>
            <person name="Lindquist E."/>
            <person name="Lipzen A."/>
            <person name="Khouja H.-R."/>
            <person name="Murat C."/>
            <person name="Ohm R."/>
            <person name="Olson A."/>
            <person name="Spatafora J."/>
            <person name="Veneault-Fourrey C."/>
            <person name="Henrissat B."/>
            <person name="Grigoriev I."/>
            <person name="Martin F."/>
            <person name="Perotto S."/>
        </authorList>
    </citation>
    <scope>NUCLEOTIDE SEQUENCE [LARGE SCALE GENOMIC DNA]</scope>
    <source>
        <strain evidence="2 3">UAMH 7357</strain>
    </source>
</reference>
<protein>
    <submittedName>
        <fullName evidence="2">NUP-domain-containing protein</fullName>
    </submittedName>
</protein>
<dbReference type="EMBL" id="KZ613472">
    <property type="protein sequence ID" value="PMD24693.1"/>
    <property type="molecule type" value="Genomic_DNA"/>
</dbReference>
<dbReference type="GO" id="GO:0009116">
    <property type="term" value="P:nucleoside metabolic process"/>
    <property type="evidence" value="ECO:0007669"/>
    <property type="project" value="InterPro"/>
</dbReference>
<dbReference type="GO" id="GO:0055085">
    <property type="term" value="P:transmembrane transport"/>
    <property type="evidence" value="ECO:0007669"/>
    <property type="project" value="InterPro"/>
</dbReference>
<dbReference type="Proteomes" id="UP000235672">
    <property type="component" value="Unassembled WGS sequence"/>
</dbReference>
<name>A0A2J6QEJ7_9HELO</name>
<dbReference type="STRING" id="1745343.A0A2J6QEJ7"/>
<dbReference type="Pfam" id="PF06516">
    <property type="entry name" value="NUP"/>
    <property type="match status" value="1"/>
</dbReference>
<evidence type="ECO:0000313" key="3">
    <source>
        <dbReference type="Proteomes" id="UP000235672"/>
    </source>
</evidence>